<dbReference type="Proteomes" id="UP000053060">
    <property type="component" value="Unassembled WGS sequence"/>
</dbReference>
<dbReference type="Pfam" id="PF10604">
    <property type="entry name" value="Polyketide_cyc2"/>
    <property type="match status" value="1"/>
</dbReference>
<sequence>MARIATIETSVAPARVWEILADGWRYAAWVVGASRIRAVDPAWPQRDTRIHHSVGLWPLLLDDHTEVREVVRERQLVLRARAWLFGKAEIAISLEPDHDGGTRITMAEHVVEGPYALVPDRVQEEMVLPRNQECLRRLVLLAEGATE</sequence>
<dbReference type="EMBL" id="AZXY01000001">
    <property type="protein sequence ID" value="KSZ60535.1"/>
    <property type="molecule type" value="Genomic_DNA"/>
</dbReference>
<dbReference type="PATRIC" id="fig|1441730.3.peg.779"/>
<dbReference type="SUPFAM" id="SSF55961">
    <property type="entry name" value="Bet v1-like"/>
    <property type="match status" value="1"/>
</dbReference>
<reference evidence="1 2" key="2">
    <citation type="journal article" date="2016" name="Genome Announc.">
        <title>Draft Genome Sequence of a Versatile Hydrocarbon-Degrading Bacterium, Rhodococcus pyridinivorans Strain KG-16, Collected from Oil Fields in India.</title>
        <authorList>
            <person name="Aggarwal R.K."/>
            <person name="Dawar C."/>
            <person name="Phanindranath R."/>
            <person name="Mutnuri L."/>
            <person name="Dayal A.M."/>
        </authorList>
    </citation>
    <scope>NUCLEOTIDE SEQUENCE [LARGE SCALE GENOMIC DNA]</scope>
    <source>
        <strain evidence="1 2">KG-16</strain>
    </source>
</reference>
<evidence type="ECO:0000313" key="1">
    <source>
        <dbReference type="EMBL" id="KSZ60535.1"/>
    </source>
</evidence>
<organism evidence="1 2">
    <name type="scientific">Rhodococcus pyridinivorans KG-16</name>
    <dbReference type="NCBI Taxonomy" id="1441730"/>
    <lineage>
        <taxon>Bacteria</taxon>
        <taxon>Bacillati</taxon>
        <taxon>Actinomycetota</taxon>
        <taxon>Actinomycetes</taxon>
        <taxon>Mycobacteriales</taxon>
        <taxon>Nocardiaceae</taxon>
        <taxon>Rhodococcus</taxon>
    </lineage>
</organism>
<dbReference type="Gene3D" id="3.30.530.20">
    <property type="match status" value="1"/>
</dbReference>
<name>A0A0V9URB1_9NOCA</name>
<evidence type="ECO:0000313" key="2">
    <source>
        <dbReference type="Proteomes" id="UP000053060"/>
    </source>
</evidence>
<dbReference type="CDD" id="cd07812">
    <property type="entry name" value="SRPBCC"/>
    <property type="match status" value="1"/>
</dbReference>
<reference evidence="2" key="1">
    <citation type="submission" date="2015-01" db="EMBL/GenBank/DDBJ databases">
        <title>Draft genome sequence of Rhodococcus pyridinivorans strain KG-16, a hydrocarbon-degrading bacterium.</title>
        <authorList>
            <person name="Aggarwal R.K."/>
            <person name="Dawar C."/>
        </authorList>
    </citation>
    <scope>NUCLEOTIDE SEQUENCE [LARGE SCALE GENOMIC DNA]</scope>
    <source>
        <strain evidence="2">KG-16</strain>
    </source>
</reference>
<protein>
    <submittedName>
        <fullName evidence="1">Polyketide cyclase</fullName>
    </submittedName>
</protein>
<gene>
    <name evidence="1" type="ORF">Z045_03700</name>
</gene>
<dbReference type="RefSeq" id="WP_060650640.1">
    <property type="nucleotide sequence ID" value="NZ_AZXY01000001.1"/>
</dbReference>
<comment type="caution">
    <text evidence="1">The sequence shown here is derived from an EMBL/GenBank/DDBJ whole genome shotgun (WGS) entry which is preliminary data.</text>
</comment>
<dbReference type="InterPro" id="IPR023393">
    <property type="entry name" value="START-like_dom_sf"/>
</dbReference>
<dbReference type="InterPro" id="IPR019587">
    <property type="entry name" value="Polyketide_cyclase/dehydratase"/>
</dbReference>
<proteinExistence type="predicted"/>
<accession>A0A0V9URB1</accession>
<dbReference type="AlphaFoldDB" id="A0A0V9URB1"/>